<dbReference type="CDD" id="cd11614">
    <property type="entry name" value="SAF_CpaB_FlgA_like"/>
    <property type="match status" value="1"/>
</dbReference>
<dbReference type="RefSeq" id="WP_068345711.1">
    <property type="nucleotide sequence ID" value="NZ_LQBQ01000012.1"/>
</dbReference>
<name>A0A0X3TXT7_9RHOB</name>
<dbReference type="Pfam" id="PF16976">
    <property type="entry name" value="RcpC"/>
    <property type="match status" value="1"/>
</dbReference>
<dbReference type="STRING" id="1685379.AVO45_05205"/>
<dbReference type="InterPro" id="IPR013974">
    <property type="entry name" value="SAF"/>
</dbReference>
<dbReference type="Pfam" id="PF08666">
    <property type="entry name" value="SAF"/>
    <property type="match status" value="1"/>
</dbReference>
<dbReference type="OrthoDB" id="163768at2"/>
<sequence>MRAVFGLVLVVGIALAGGAVYMARNYIEAYQAELARERQARAQVKVIPTVEVIVAERKLRYGERLTKEDVRIVEWPENAIPEGTFTDPAILFPEQEEDNRFVLRAMEKDEAIMAVKVTKPGEPAGLTSQLSPGMRAFALRVDVASGVSGFLRPGDLVDVYWTGNIGDAVEGARGEITRLIEPNIELIAVDQIAGSDLTGAIIARTVTVAATPEQVAALAQAQNTGTLSLALVGARDDTVVSSIEVNQRKLLGLGEIEAAPEVEQEKVCTIRTRRGAEVAVIPIPCTN</sequence>
<protein>
    <submittedName>
        <fullName evidence="2">Flp pilus assembly protein CpaB</fullName>
    </submittedName>
</protein>
<evidence type="ECO:0000313" key="2">
    <source>
        <dbReference type="EMBL" id="KUJ80449.1"/>
    </source>
</evidence>
<dbReference type="SMART" id="SM00858">
    <property type="entry name" value="SAF"/>
    <property type="match status" value="1"/>
</dbReference>
<gene>
    <name evidence="2" type="ORF">AVO45_05205</name>
</gene>
<reference evidence="3" key="1">
    <citation type="submission" date="2015-12" db="EMBL/GenBank/DDBJ databases">
        <authorList>
            <person name="Zhang G."/>
            <person name="Stingl U."/>
        </authorList>
    </citation>
    <scope>NUCLEOTIDE SEQUENCE [LARGE SCALE GENOMIC DNA]</scope>
    <source>
        <strain evidence="3">ZGT118</strain>
    </source>
</reference>
<organism evidence="2 3">
    <name type="scientific">Ruegeria marisrubri</name>
    <dbReference type="NCBI Taxonomy" id="1685379"/>
    <lineage>
        <taxon>Bacteria</taxon>
        <taxon>Pseudomonadati</taxon>
        <taxon>Pseudomonadota</taxon>
        <taxon>Alphaproteobacteria</taxon>
        <taxon>Rhodobacterales</taxon>
        <taxon>Roseobacteraceae</taxon>
        <taxon>Ruegeria</taxon>
    </lineage>
</organism>
<feature type="domain" description="SAF" evidence="1">
    <location>
        <begin position="50"/>
        <end position="118"/>
    </location>
</feature>
<dbReference type="AlphaFoldDB" id="A0A0X3TXT7"/>
<dbReference type="EMBL" id="LQBQ01000012">
    <property type="protein sequence ID" value="KUJ80449.1"/>
    <property type="molecule type" value="Genomic_DNA"/>
</dbReference>
<dbReference type="InterPro" id="IPR031571">
    <property type="entry name" value="RcpC_dom"/>
</dbReference>
<dbReference type="Proteomes" id="UP000053791">
    <property type="component" value="Unassembled WGS sequence"/>
</dbReference>
<comment type="caution">
    <text evidence="2">The sequence shown here is derived from an EMBL/GenBank/DDBJ whole genome shotgun (WGS) entry which is preliminary data.</text>
</comment>
<dbReference type="InterPro" id="IPR017592">
    <property type="entry name" value="Pilus_assmbl_Flp-typ_CpaB"/>
</dbReference>
<keyword evidence="3" id="KW-1185">Reference proteome</keyword>
<dbReference type="NCBIfam" id="TIGR03177">
    <property type="entry name" value="pilus_cpaB"/>
    <property type="match status" value="1"/>
</dbReference>
<proteinExistence type="predicted"/>
<accession>A0A0X3TXT7</accession>
<evidence type="ECO:0000259" key="1">
    <source>
        <dbReference type="SMART" id="SM00858"/>
    </source>
</evidence>
<evidence type="ECO:0000313" key="3">
    <source>
        <dbReference type="Proteomes" id="UP000053791"/>
    </source>
</evidence>